<evidence type="ECO:0000313" key="1">
    <source>
        <dbReference type="EMBL" id="OCC14644.1"/>
    </source>
</evidence>
<comment type="caution">
    <text evidence="1">The sequence shown here is derived from an EMBL/GenBank/DDBJ whole genome shotgun (WGS) entry which is preliminary data.</text>
</comment>
<dbReference type="Proteomes" id="UP000093080">
    <property type="component" value="Unassembled WGS sequence"/>
</dbReference>
<gene>
    <name evidence="1" type="ORF">DBT_1959</name>
</gene>
<proteinExistence type="predicted"/>
<protein>
    <submittedName>
        <fullName evidence="1">Uncharacterized protein</fullName>
    </submittedName>
</protein>
<reference evidence="1 2" key="1">
    <citation type="submission" date="2016-06" db="EMBL/GenBank/DDBJ databases">
        <title>Respiratory ammonification of nitrate coupled to the oxidation of elemental sulfur in deep-sea autotrophic thermophilic bacteria.</title>
        <authorList>
            <person name="Slobodkina G.B."/>
            <person name="Mardanov A.V."/>
            <person name="Ravin N.V."/>
            <person name="Frolova A.A."/>
            <person name="Viryasiv M.B."/>
            <person name="Chernyh N.A."/>
            <person name="Bonch-Osmolovskaya E.A."/>
            <person name="Slobodkin A.I."/>
        </authorList>
    </citation>
    <scope>NUCLEOTIDE SEQUENCE [LARGE SCALE GENOMIC DNA]</scope>
    <source>
        <strain evidence="1 2">S69</strain>
    </source>
</reference>
<organism evidence="1 2">
    <name type="scientific">Dissulfuribacter thermophilus</name>
    <dbReference type="NCBI Taxonomy" id="1156395"/>
    <lineage>
        <taxon>Bacteria</taxon>
        <taxon>Pseudomonadati</taxon>
        <taxon>Thermodesulfobacteriota</taxon>
        <taxon>Dissulfuribacteria</taxon>
        <taxon>Dissulfuribacterales</taxon>
        <taxon>Dissulfuribacteraceae</taxon>
        <taxon>Dissulfuribacter</taxon>
    </lineage>
</organism>
<sequence>MQGKNWRLATKILQLWDNATNTCYEHRTPSKSLVRSSKELPTVYFLYTPYFADISIKGMIP</sequence>
<name>A0A1B9F495_9BACT</name>
<dbReference type="RefSeq" id="WP_141674271.1">
    <property type="nucleotide sequence ID" value="NZ_MAGO01000010.1"/>
</dbReference>
<dbReference type="STRING" id="1156395.DBT_1959"/>
<keyword evidence="2" id="KW-1185">Reference proteome</keyword>
<accession>A0A1B9F495</accession>
<evidence type="ECO:0000313" key="2">
    <source>
        <dbReference type="Proteomes" id="UP000093080"/>
    </source>
</evidence>
<dbReference type="EMBL" id="MAGO01000010">
    <property type="protein sequence ID" value="OCC14644.1"/>
    <property type="molecule type" value="Genomic_DNA"/>
</dbReference>
<dbReference type="AlphaFoldDB" id="A0A1B9F495"/>